<evidence type="ECO:0000256" key="11">
    <source>
        <dbReference type="HAMAP-Rule" id="MF_00109"/>
    </source>
</evidence>
<dbReference type="InterPro" id="IPR000623">
    <property type="entry name" value="Shikimate_kinase/TSH1"/>
</dbReference>
<organism evidence="12 13">
    <name type="scientific">Blastopirellula retiformator</name>
    <dbReference type="NCBI Taxonomy" id="2527970"/>
    <lineage>
        <taxon>Bacteria</taxon>
        <taxon>Pseudomonadati</taxon>
        <taxon>Planctomycetota</taxon>
        <taxon>Planctomycetia</taxon>
        <taxon>Pirellulales</taxon>
        <taxon>Pirellulaceae</taxon>
        <taxon>Blastopirellula</taxon>
    </lineage>
</organism>
<dbReference type="HAMAP" id="MF_00109">
    <property type="entry name" value="Shikimate_kinase"/>
    <property type="match status" value="1"/>
</dbReference>
<protein>
    <recommendedName>
        <fullName evidence="3 11">Shikimate kinase</fullName>
        <shortName evidence="11">SK</shortName>
        <ecNumber evidence="3 11">2.7.1.71</ecNumber>
    </recommendedName>
</protein>
<dbReference type="GO" id="GO:0009073">
    <property type="term" value="P:aromatic amino acid family biosynthetic process"/>
    <property type="evidence" value="ECO:0007669"/>
    <property type="project" value="UniProtKB-KW"/>
</dbReference>
<evidence type="ECO:0000256" key="3">
    <source>
        <dbReference type="ARBA" id="ARBA00012154"/>
    </source>
</evidence>
<dbReference type="InterPro" id="IPR027417">
    <property type="entry name" value="P-loop_NTPase"/>
</dbReference>
<feature type="binding site" evidence="11">
    <location>
        <position position="156"/>
    </location>
    <ligand>
        <name>ATP</name>
        <dbReference type="ChEBI" id="CHEBI:30616"/>
    </ligand>
</feature>
<sequence length="177" mass="19646">MNLALVGFRGVGKSHVARLLAERLDWPAIDADVELQRRAQRTIAEIFAADGEQAFRDLETDLLLDLTQHDRQILALGGGAILRPENRQAIRERCFTVWLTADAETIFSRISADDATAAQRPGLTDKSPQDEIQHLLELRDPLYREAADAIVDTQARTPVEAADAIYQLFAPKIESAS</sequence>
<dbReference type="GO" id="GO:0000287">
    <property type="term" value="F:magnesium ion binding"/>
    <property type="evidence" value="ECO:0007669"/>
    <property type="project" value="UniProtKB-UniRule"/>
</dbReference>
<comment type="subcellular location">
    <subcellularLocation>
        <location evidence="11">Cytoplasm</location>
    </subcellularLocation>
</comment>
<dbReference type="SUPFAM" id="SSF52540">
    <property type="entry name" value="P-loop containing nucleoside triphosphate hydrolases"/>
    <property type="match status" value="1"/>
</dbReference>
<evidence type="ECO:0000256" key="4">
    <source>
        <dbReference type="ARBA" id="ARBA00022605"/>
    </source>
</evidence>
<comment type="cofactor">
    <cofactor evidence="11">
        <name>Mg(2+)</name>
        <dbReference type="ChEBI" id="CHEBI:18420"/>
    </cofactor>
    <text evidence="11">Binds 1 Mg(2+) ion per subunit.</text>
</comment>
<dbReference type="GO" id="GO:0005524">
    <property type="term" value="F:ATP binding"/>
    <property type="evidence" value="ECO:0007669"/>
    <property type="project" value="UniProtKB-UniRule"/>
</dbReference>
<dbReference type="PROSITE" id="PS01128">
    <property type="entry name" value="SHIKIMATE_KINASE"/>
    <property type="match status" value="1"/>
</dbReference>
<name>A0A5C5VQA1_9BACT</name>
<dbReference type="InterPro" id="IPR031322">
    <property type="entry name" value="Shikimate/glucono_kinase"/>
</dbReference>
<dbReference type="OrthoDB" id="9800332at2"/>
<proteinExistence type="inferred from homology"/>
<dbReference type="AlphaFoldDB" id="A0A5C5VQA1"/>
<evidence type="ECO:0000256" key="7">
    <source>
        <dbReference type="ARBA" id="ARBA00022777"/>
    </source>
</evidence>
<dbReference type="EMBL" id="SJPF01000001">
    <property type="protein sequence ID" value="TWT39762.1"/>
    <property type="molecule type" value="Genomic_DNA"/>
</dbReference>
<keyword evidence="13" id="KW-1185">Reference proteome</keyword>
<feature type="binding site" evidence="11">
    <location>
        <position position="56"/>
    </location>
    <ligand>
        <name>substrate</name>
    </ligand>
</feature>
<comment type="pathway">
    <text evidence="1 11">Metabolic intermediate biosynthesis; chorismate biosynthesis; chorismate from D-erythrose 4-phosphate and phosphoenolpyruvate: step 5/7.</text>
</comment>
<dbReference type="GO" id="GO:0004765">
    <property type="term" value="F:shikimate kinase activity"/>
    <property type="evidence" value="ECO:0007669"/>
    <property type="project" value="UniProtKB-UniRule"/>
</dbReference>
<dbReference type="Gene3D" id="3.40.50.300">
    <property type="entry name" value="P-loop containing nucleotide triphosphate hydrolases"/>
    <property type="match status" value="1"/>
</dbReference>
<keyword evidence="4 11" id="KW-0028">Amino-acid biosynthesis</keyword>
<dbReference type="GO" id="GO:0009423">
    <property type="term" value="P:chorismate biosynthetic process"/>
    <property type="evidence" value="ECO:0007669"/>
    <property type="project" value="UniProtKB-UniRule"/>
</dbReference>
<reference evidence="12 13" key="1">
    <citation type="submission" date="2019-02" db="EMBL/GenBank/DDBJ databases">
        <title>Deep-cultivation of Planctomycetes and their phenomic and genomic characterization uncovers novel biology.</title>
        <authorList>
            <person name="Wiegand S."/>
            <person name="Jogler M."/>
            <person name="Boedeker C."/>
            <person name="Pinto D."/>
            <person name="Vollmers J."/>
            <person name="Rivas-Marin E."/>
            <person name="Kohn T."/>
            <person name="Peeters S.H."/>
            <person name="Heuer A."/>
            <person name="Rast P."/>
            <person name="Oberbeckmann S."/>
            <person name="Bunk B."/>
            <person name="Jeske O."/>
            <person name="Meyerdierks A."/>
            <person name="Storesund J.E."/>
            <person name="Kallscheuer N."/>
            <person name="Luecker S."/>
            <person name="Lage O.M."/>
            <person name="Pohl T."/>
            <person name="Merkel B.J."/>
            <person name="Hornburger P."/>
            <person name="Mueller R.-W."/>
            <person name="Bruemmer F."/>
            <person name="Labrenz M."/>
            <person name="Spormann A.M."/>
            <person name="Op Den Camp H."/>
            <person name="Overmann J."/>
            <person name="Amann R."/>
            <person name="Jetten M.S.M."/>
            <person name="Mascher T."/>
            <person name="Medema M.H."/>
            <person name="Devos D.P."/>
            <person name="Kaster A.-K."/>
            <person name="Ovreas L."/>
            <person name="Rohde M."/>
            <person name="Galperin M.Y."/>
            <person name="Jogler C."/>
        </authorList>
    </citation>
    <scope>NUCLEOTIDE SEQUENCE [LARGE SCALE GENOMIC DNA]</scope>
    <source>
        <strain evidence="12 13">Enr8</strain>
    </source>
</reference>
<keyword evidence="8 11" id="KW-0067">ATP-binding</keyword>
<keyword evidence="5 11" id="KW-0808">Transferase</keyword>
<dbReference type="EC" id="2.7.1.71" evidence="3 11"/>
<keyword evidence="9 11" id="KW-0057">Aromatic amino acid biosynthesis</keyword>
<dbReference type="RefSeq" id="WP_146429902.1">
    <property type="nucleotide sequence ID" value="NZ_SJPF01000001.1"/>
</dbReference>
<evidence type="ECO:0000256" key="2">
    <source>
        <dbReference type="ARBA" id="ARBA00006997"/>
    </source>
</evidence>
<dbReference type="GO" id="GO:0005829">
    <property type="term" value="C:cytosol"/>
    <property type="evidence" value="ECO:0007669"/>
    <property type="project" value="TreeGrafter"/>
</dbReference>
<evidence type="ECO:0000256" key="5">
    <source>
        <dbReference type="ARBA" id="ARBA00022679"/>
    </source>
</evidence>
<dbReference type="PANTHER" id="PTHR21087">
    <property type="entry name" value="SHIKIMATE KINASE"/>
    <property type="match status" value="1"/>
</dbReference>
<comment type="catalytic activity">
    <reaction evidence="10 11">
        <text>shikimate + ATP = 3-phosphoshikimate + ADP + H(+)</text>
        <dbReference type="Rhea" id="RHEA:13121"/>
        <dbReference type="ChEBI" id="CHEBI:15378"/>
        <dbReference type="ChEBI" id="CHEBI:30616"/>
        <dbReference type="ChEBI" id="CHEBI:36208"/>
        <dbReference type="ChEBI" id="CHEBI:145989"/>
        <dbReference type="ChEBI" id="CHEBI:456216"/>
        <dbReference type="EC" id="2.7.1.71"/>
    </reaction>
</comment>
<dbReference type="GO" id="GO:0008652">
    <property type="term" value="P:amino acid biosynthetic process"/>
    <property type="evidence" value="ECO:0007669"/>
    <property type="project" value="UniProtKB-KW"/>
</dbReference>
<keyword evidence="6 11" id="KW-0547">Nucleotide-binding</keyword>
<comment type="caution">
    <text evidence="12">The sequence shown here is derived from an EMBL/GenBank/DDBJ whole genome shotgun (WGS) entry which is preliminary data.</text>
</comment>
<feature type="binding site" evidence="11">
    <location>
        <position position="78"/>
    </location>
    <ligand>
        <name>substrate</name>
    </ligand>
</feature>
<keyword evidence="11" id="KW-0963">Cytoplasm</keyword>
<feature type="binding site" evidence="11">
    <location>
        <position position="32"/>
    </location>
    <ligand>
        <name>substrate</name>
    </ligand>
</feature>
<comment type="function">
    <text evidence="11">Catalyzes the specific phosphorylation of the 3-hydroxyl group of shikimic acid using ATP as a cosubstrate.</text>
</comment>
<feature type="binding site" evidence="11">
    <location>
        <position position="14"/>
    </location>
    <ligand>
        <name>Mg(2+)</name>
        <dbReference type="ChEBI" id="CHEBI:18420"/>
    </ligand>
</feature>
<evidence type="ECO:0000256" key="1">
    <source>
        <dbReference type="ARBA" id="ARBA00004842"/>
    </source>
</evidence>
<dbReference type="PANTHER" id="PTHR21087:SF16">
    <property type="entry name" value="SHIKIMATE KINASE 1, CHLOROPLASTIC"/>
    <property type="match status" value="1"/>
</dbReference>
<dbReference type="UniPathway" id="UPA00053">
    <property type="reaction ID" value="UER00088"/>
</dbReference>
<comment type="similarity">
    <text evidence="2 11">Belongs to the shikimate kinase family.</text>
</comment>
<evidence type="ECO:0000313" key="13">
    <source>
        <dbReference type="Proteomes" id="UP000318878"/>
    </source>
</evidence>
<evidence type="ECO:0000256" key="6">
    <source>
        <dbReference type="ARBA" id="ARBA00022741"/>
    </source>
</evidence>
<dbReference type="InterPro" id="IPR023000">
    <property type="entry name" value="Shikimate_kinase_CS"/>
</dbReference>
<keyword evidence="11" id="KW-0460">Magnesium</keyword>
<evidence type="ECO:0000256" key="9">
    <source>
        <dbReference type="ARBA" id="ARBA00023141"/>
    </source>
</evidence>
<feature type="binding site" evidence="11">
    <location>
        <position position="120"/>
    </location>
    <ligand>
        <name>ATP</name>
        <dbReference type="ChEBI" id="CHEBI:30616"/>
    </ligand>
</feature>
<keyword evidence="11" id="KW-0479">Metal-binding</keyword>
<dbReference type="Pfam" id="PF01202">
    <property type="entry name" value="SKI"/>
    <property type="match status" value="1"/>
</dbReference>
<evidence type="ECO:0000313" key="12">
    <source>
        <dbReference type="EMBL" id="TWT39762.1"/>
    </source>
</evidence>
<accession>A0A5C5VQA1</accession>
<feature type="binding site" evidence="11">
    <location>
        <begin position="10"/>
        <end position="15"/>
    </location>
    <ligand>
        <name>ATP</name>
        <dbReference type="ChEBI" id="CHEBI:30616"/>
    </ligand>
</feature>
<evidence type="ECO:0000256" key="8">
    <source>
        <dbReference type="ARBA" id="ARBA00022840"/>
    </source>
</evidence>
<evidence type="ECO:0000256" key="10">
    <source>
        <dbReference type="ARBA" id="ARBA00048567"/>
    </source>
</evidence>
<dbReference type="PRINTS" id="PR01100">
    <property type="entry name" value="SHIKIMTKNASE"/>
</dbReference>
<keyword evidence="7 11" id="KW-0418">Kinase</keyword>
<gene>
    <name evidence="11 12" type="primary">aroK</name>
    <name evidence="12" type="ORF">Enr8_14640</name>
</gene>
<dbReference type="Proteomes" id="UP000318878">
    <property type="component" value="Unassembled WGS sequence"/>
</dbReference>
<comment type="subunit">
    <text evidence="11">Monomer.</text>
</comment>
<feature type="binding site" evidence="11">
    <location>
        <position position="139"/>
    </location>
    <ligand>
        <name>substrate</name>
    </ligand>
</feature>
<dbReference type="CDD" id="cd00464">
    <property type="entry name" value="SK"/>
    <property type="match status" value="1"/>
</dbReference>